<name>A0ACB9Z2D7_9PEZI</name>
<protein>
    <submittedName>
        <fullName evidence="1">Uncharacterized protein</fullName>
    </submittedName>
</protein>
<accession>A0ACB9Z2D7</accession>
<proteinExistence type="predicted"/>
<gene>
    <name evidence="1" type="ORF">F4820DRAFT_283946</name>
</gene>
<evidence type="ECO:0000313" key="2">
    <source>
        <dbReference type="Proteomes" id="UP001497700"/>
    </source>
</evidence>
<comment type="caution">
    <text evidence="1">The sequence shown here is derived from an EMBL/GenBank/DDBJ whole genome shotgun (WGS) entry which is preliminary data.</text>
</comment>
<sequence>MASVISYSNNSPSLPRPLVHHEQLRLCTREPPDIGAHIVDNSSSMINGSGDISEHDTRHQPGPTEEPAVTDYIDHESQNNLHEDDGLAIGNDAPGRRHGRPSAQGLRSTQMFHEPEEASVDTNAVGCFHGPTTHQEHGHRQNVDPDSNPSRRQRVPLKRMCSRLDWKTTIRFTVVGFSYSLGFATAYSVYVAANRSDEALPSLRSDIYPVMVAQVAGSLLSPLLFGVVSIRNGSIPLRQQMTSFYYILLALGVLMSVVSLLLYSLWPAGYRVNNVVTIASLMFAILGGWQSLEKDWKEAAETHQVAGDIELGDRQS</sequence>
<organism evidence="1 2">
    <name type="scientific">Hypoxylon rubiginosum</name>
    <dbReference type="NCBI Taxonomy" id="110542"/>
    <lineage>
        <taxon>Eukaryota</taxon>
        <taxon>Fungi</taxon>
        <taxon>Dikarya</taxon>
        <taxon>Ascomycota</taxon>
        <taxon>Pezizomycotina</taxon>
        <taxon>Sordariomycetes</taxon>
        <taxon>Xylariomycetidae</taxon>
        <taxon>Xylariales</taxon>
        <taxon>Hypoxylaceae</taxon>
        <taxon>Hypoxylon</taxon>
    </lineage>
</organism>
<dbReference type="Proteomes" id="UP001497700">
    <property type="component" value="Unassembled WGS sequence"/>
</dbReference>
<evidence type="ECO:0000313" key="1">
    <source>
        <dbReference type="EMBL" id="KAI4865624.1"/>
    </source>
</evidence>
<reference evidence="1 2" key="1">
    <citation type="journal article" date="2022" name="New Phytol.">
        <title>Ecological generalism drives hyperdiversity of secondary metabolite gene clusters in xylarialean endophytes.</title>
        <authorList>
            <person name="Franco M.E.E."/>
            <person name="Wisecaver J.H."/>
            <person name="Arnold A.E."/>
            <person name="Ju Y.M."/>
            <person name="Slot J.C."/>
            <person name="Ahrendt S."/>
            <person name="Moore L.P."/>
            <person name="Eastman K.E."/>
            <person name="Scott K."/>
            <person name="Konkel Z."/>
            <person name="Mondo S.J."/>
            <person name="Kuo A."/>
            <person name="Hayes R.D."/>
            <person name="Haridas S."/>
            <person name="Andreopoulos B."/>
            <person name="Riley R."/>
            <person name="LaButti K."/>
            <person name="Pangilinan J."/>
            <person name="Lipzen A."/>
            <person name="Amirebrahimi M."/>
            <person name="Yan J."/>
            <person name="Adam C."/>
            <person name="Keymanesh K."/>
            <person name="Ng V."/>
            <person name="Louie K."/>
            <person name="Northen T."/>
            <person name="Drula E."/>
            <person name="Henrissat B."/>
            <person name="Hsieh H.M."/>
            <person name="Youens-Clark K."/>
            <person name="Lutzoni F."/>
            <person name="Miadlikowska J."/>
            <person name="Eastwood D.C."/>
            <person name="Hamelin R.C."/>
            <person name="Grigoriev I.V."/>
            <person name="U'Ren J.M."/>
        </authorList>
    </citation>
    <scope>NUCLEOTIDE SEQUENCE [LARGE SCALE GENOMIC DNA]</scope>
    <source>
        <strain evidence="1 2">CBS 119005</strain>
    </source>
</reference>
<dbReference type="EMBL" id="MU393469">
    <property type="protein sequence ID" value="KAI4865624.1"/>
    <property type="molecule type" value="Genomic_DNA"/>
</dbReference>
<keyword evidence="2" id="KW-1185">Reference proteome</keyword>